<dbReference type="InterPro" id="IPR050336">
    <property type="entry name" value="Chromosome_partition/occlusion"/>
</dbReference>
<dbReference type="SUPFAM" id="SSF109709">
    <property type="entry name" value="KorB DNA-binding domain-like"/>
    <property type="match status" value="1"/>
</dbReference>
<protein>
    <submittedName>
        <fullName evidence="5">Chromosome partitioning protein ParB</fullName>
    </submittedName>
</protein>
<feature type="compositionally biased region" description="Basic and acidic residues" evidence="3">
    <location>
        <begin position="32"/>
        <end position="43"/>
    </location>
</feature>
<dbReference type="NCBIfam" id="TIGR00180">
    <property type="entry name" value="parB_part"/>
    <property type="match status" value="1"/>
</dbReference>
<comment type="similarity">
    <text evidence="1">Belongs to the ParB family.</text>
</comment>
<evidence type="ECO:0000313" key="6">
    <source>
        <dbReference type="Proteomes" id="UP000060630"/>
    </source>
</evidence>
<dbReference type="Proteomes" id="UP000060630">
    <property type="component" value="Unassembled WGS sequence"/>
</dbReference>
<proteinExistence type="inferred from homology"/>
<reference evidence="5 6" key="1">
    <citation type="submission" date="2015-11" db="EMBL/GenBank/DDBJ databases">
        <title>Expanding the genomic diversity of Burkholderia species for the development of highly accurate diagnostics.</title>
        <authorList>
            <person name="Sahl J."/>
            <person name="Keim P."/>
            <person name="Wagner D."/>
        </authorList>
    </citation>
    <scope>NUCLEOTIDE SEQUENCE [LARGE SCALE GENOMIC DNA]</scope>
    <source>
        <strain evidence="5 6">MSMB2087WGS</strain>
    </source>
</reference>
<dbReference type="GO" id="GO:0005694">
    <property type="term" value="C:chromosome"/>
    <property type="evidence" value="ECO:0007669"/>
    <property type="project" value="TreeGrafter"/>
</dbReference>
<dbReference type="Pfam" id="PF02195">
    <property type="entry name" value="ParB_N"/>
    <property type="match status" value="1"/>
</dbReference>
<evidence type="ECO:0000256" key="1">
    <source>
        <dbReference type="ARBA" id="ARBA00006295"/>
    </source>
</evidence>
<dbReference type="PANTHER" id="PTHR33375">
    <property type="entry name" value="CHROMOSOME-PARTITIONING PROTEIN PARB-RELATED"/>
    <property type="match status" value="1"/>
</dbReference>
<evidence type="ECO:0000256" key="3">
    <source>
        <dbReference type="SAM" id="MobiDB-lite"/>
    </source>
</evidence>
<evidence type="ECO:0000313" key="5">
    <source>
        <dbReference type="EMBL" id="KWA84000.1"/>
    </source>
</evidence>
<evidence type="ECO:0000259" key="4">
    <source>
        <dbReference type="SMART" id="SM00470"/>
    </source>
</evidence>
<sequence>MSKMRNSLLEATSDLPSVSHHKPPARQADTPVDDKPNNDDRPKTAVGAMAALSAAKQRIAELEAQGAQSTAPLAKLRRNPWQPRIKFDEKKLAELAESIREAGLLQPILVRRREDEHGEYFEVIAGERRWRAHEMNGMTEIKVIITDASDADMAILALAENISRQDLTDYEIAKGMIRAEKEFPNRKRMAEGMGIPRSALYRYLAFANLPAFMIEDLEQNPEIFGGNAAHDTAAVLKKFQADAAGVDKVARELWKQLLSGSLDQTKFAAVLEGAMTRKDAGPSVPSQRDIRKVYAGNAHAGSITKDAVNFTVKLKSSLLTEAKEERIRKLIAELFEEQQSA</sequence>
<dbReference type="CDD" id="cd16393">
    <property type="entry name" value="SPO0J_N"/>
    <property type="match status" value="1"/>
</dbReference>
<dbReference type="Gene3D" id="1.10.10.2830">
    <property type="match status" value="1"/>
</dbReference>
<feature type="region of interest" description="Disordered" evidence="3">
    <location>
        <begin position="1"/>
        <end position="44"/>
    </location>
</feature>
<dbReference type="InterPro" id="IPR004437">
    <property type="entry name" value="ParB/RepB/Spo0J"/>
</dbReference>
<dbReference type="InterPro" id="IPR003115">
    <property type="entry name" value="ParB_N"/>
</dbReference>
<comment type="caution">
    <text evidence="5">The sequence shown here is derived from an EMBL/GenBank/DDBJ whole genome shotgun (WGS) entry which is preliminary data.</text>
</comment>
<dbReference type="EMBL" id="LPHD01000049">
    <property type="protein sequence ID" value="KWA84000.1"/>
    <property type="molecule type" value="Genomic_DNA"/>
</dbReference>
<dbReference type="PANTHER" id="PTHR33375:SF1">
    <property type="entry name" value="CHROMOSOME-PARTITIONING PROTEIN PARB-RELATED"/>
    <property type="match status" value="1"/>
</dbReference>
<feature type="domain" description="ParB-like N-terminal" evidence="4">
    <location>
        <begin position="69"/>
        <end position="162"/>
    </location>
</feature>
<dbReference type="AlphaFoldDB" id="A0A125DMD0"/>
<name>A0A125DMD0_9BURK</name>
<dbReference type="InterPro" id="IPR036086">
    <property type="entry name" value="ParB/Sulfiredoxin_sf"/>
</dbReference>
<evidence type="ECO:0000256" key="2">
    <source>
        <dbReference type="ARBA" id="ARBA00023125"/>
    </source>
</evidence>
<dbReference type="SMART" id="SM00470">
    <property type="entry name" value="ParB"/>
    <property type="match status" value="1"/>
</dbReference>
<dbReference type="SUPFAM" id="SSF110849">
    <property type="entry name" value="ParB/Sulfiredoxin"/>
    <property type="match status" value="1"/>
</dbReference>
<dbReference type="GO" id="GO:0003677">
    <property type="term" value="F:DNA binding"/>
    <property type="evidence" value="ECO:0007669"/>
    <property type="project" value="UniProtKB-KW"/>
</dbReference>
<dbReference type="GO" id="GO:0007059">
    <property type="term" value="P:chromosome segregation"/>
    <property type="evidence" value="ECO:0007669"/>
    <property type="project" value="TreeGrafter"/>
</dbReference>
<dbReference type="Gene3D" id="3.90.1530.30">
    <property type="match status" value="1"/>
</dbReference>
<keyword evidence="2" id="KW-0238">DNA-binding</keyword>
<organism evidence="5 6">
    <name type="scientific">Burkholderia ubonensis</name>
    <dbReference type="NCBI Taxonomy" id="101571"/>
    <lineage>
        <taxon>Bacteria</taxon>
        <taxon>Pseudomonadati</taxon>
        <taxon>Pseudomonadota</taxon>
        <taxon>Betaproteobacteria</taxon>
        <taxon>Burkholderiales</taxon>
        <taxon>Burkholderiaceae</taxon>
        <taxon>Burkholderia</taxon>
        <taxon>Burkholderia cepacia complex</taxon>
    </lineage>
</organism>
<dbReference type="FunFam" id="3.90.1530.30:FF:000001">
    <property type="entry name" value="Chromosome partitioning protein ParB"/>
    <property type="match status" value="1"/>
</dbReference>
<accession>A0A125DMD0</accession>
<gene>
    <name evidence="5" type="ORF">WL29_21790</name>
</gene>